<name>A0A1I2KG70_9ACTN</name>
<evidence type="ECO:0000313" key="3">
    <source>
        <dbReference type="Proteomes" id="UP000199052"/>
    </source>
</evidence>
<dbReference type="Proteomes" id="UP000533017">
    <property type="component" value="Unassembled WGS sequence"/>
</dbReference>
<dbReference type="PANTHER" id="PTHR43464:SF83">
    <property type="entry name" value="MALONYL-[ACYL-CARRIER PROTEIN] O-METHYLTRANSFERASE"/>
    <property type="match status" value="1"/>
</dbReference>
<dbReference type="SUPFAM" id="SSF53335">
    <property type="entry name" value="S-adenosyl-L-methionine-dependent methyltransferases"/>
    <property type="match status" value="1"/>
</dbReference>
<dbReference type="Pfam" id="PF13489">
    <property type="entry name" value="Methyltransf_23"/>
    <property type="match status" value="1"/>
</dbReference>
<evidence type="ECO:0000313" key="1">
    <source>
        <dbReference type="EMBL" id="NYH84399.1"/>
    </source>
</evidence>
<evidence type="ECO:0000313" key="2">
    <source>
        <dbReference type="EMBL" id="SFF64091.1"/>
    </source>
</evidence>
<dbReference type="CDD" id="cd02440">
    <property type="entry name" value="AdoMet_MTases"/>
    <property type="match status" value="1"/>
</dbReference>
<dbReference type="Gene3D" id="3.40.50.150">
    <property type="entry name" value="Vaccinia Virus protein VP39"/>
    <property type="match status" value="1"/>
</dbReference>
<accession>A0A1I2KG70</accession>
<sequence>MSFSVRVVMFGTYDTRSHPRVGILAEGLRRHGAEVAECNAPLGIDTAGRVEILRRPWLVASLAVRVLSAWRHLVAGARELPPPDVVLVGYLGHFDVLLARVLFRRTTIVLDHLVFAADTARDRGETGGVKLTLLRALDRAALSCADVIVVDTEEHRELVPSRRRHRAVVVPVGVGEEWFAAARTPGSGGPIADAPATNGRPGQYGLNGRRDDLRAATAVGARRAEPLRVVFFGVFTPLQGAPLIGTAIGLLASEPIEVTMIGHGQDLDRTRAAAAGDPRVRWLGWVPPAELPKLVAEHDVCLGIFGTGPKALRVVPNKVFQGAAAGCVVVTSDTAPQRRAFGDAVVYVPPGSATALATALRRLRRDPQRVAALRAAAGRVAREHFAPEEVVRPLLDRLVAPVPASGRVRVPRSSPAPVATAVLPPLSPNAWLRWDLVSRMLPSESESGSRSASVLEVGCGQGAFGARLAQRYDYLGLEPDPDSCAVARARLAEAGGRGEVRNGDLSALRDGEEFDLVCAFEVIEHLEHDEKALAEWAGRLRPGGWLLLSTPAFQHRYGPADATAGHFRRYEPGDLARILREVGLERVEVRQFGGPLGYALEAARNQVGRRRQRQMVSMAEHANESGRLLQPRSPLYGAVTEYATLPFRLLQRGLPGHGPDLVARARRPD</sequence>
<keyword evidence="4" id="KW-1185">Reference proteome</keyword>
<dbReference type="Pfam" id="PF13692">
    <property type="entry name" value="Glyco_trans_1_4"/>
    <property type="match status" value="1"/>
</dbReference>
<dbReference type="InterPro" id="IPR029063">
    <property type="entry name" value="SAM-dependent_MTases_sf"/>
</dbReference>
<dbReference type="EMBL" id="JACBZA010000001">
    <property type="protein sequence ID" value="NYH84399.1"/>
    <property type="molecule type" value="Genomic_DNA"/>
</dbReference>
<dbReference type="GO" id="GO:0008168">
    <property type="term" value="F:methyltransferase activity"/>
    <property type="evidence" value="ECO:0007669"/>
    <property type="project" value="UniProtKB-KW"/>
</dbReference>
<dbReference type="Proteomes" id="UP000199052">
    <property type="component" value="Unassembled WGS sequence"/>
</dbReference>
<evidence type="ECO:0000313" key="4">
    <source>
        <dbReference type="Proteomes" id="UP000533017"/>
    </source>
</evidence>
<dbReference type="GO" id="GO:0032259">
    <property type="term" value="P:methylation"/>
    <property type="evidence" value="ECO:0007669"/>
    <property type="project" value="UniProtKB-KW"/>
</dbReference>
<reference evidence="2 3" key="1">
    <citation type="submission" date="2016-10" db="EMBL/GenBank/DDBJ databases">
        <authorList>
            <person name="de Groot N.N."/>
        </authorList>
    </citation>
    <scope>NUCLEOTIDE SEQUENCE [LARGE SCALE GENOMIC DNA]</scope>
    <source>
        <strain evidence="2 3">CPCC 202808</strain>
    </source>
</reference>
<dbReference type="Gene3D" id="3.40.50.2000">
    <property type="entry name" value="Glycogen Phosphorylase B"/>
    <property type="match status" value="1"/>
</dbReference>
<dbReference type="PANTHER" id="PTHR43464">
    <property type="entry name" value="METHYLTRANSFERASE"/>
    <property type="match status" value="1"/>
</dbReference>
<dbReference type="STRING" id="504797.SAMN05421678_101168"/>
<dbReference type="SUPFAM" id="SSF53756">
    <property type="entry name" value="UDP-Glycosyltransferase/glycogen phosphorylase"/>
    <property type="match status" value="1"/>
</dbReference>
<dbReference type="AlphaFoldDB" id="A0A1I2KG70"/>
<keyword evidence="2" id="KW-0808">Transferase</keyword>
<keyword evidence="1" id="KW-0489">Methyltransferase</keyword>
<protein>
    <submittedName>
        <fullName evidence="2">Glycosyl transferases group 1</fullName>
    </submittedName>
    <submittedName>
        <fullName evidence="1">Glycosyltransferase involved in cell wall biosynthesis/SAM-dependent methyltransferase</fullName>
    </submittedName>
</protein>
<gene>
    <name evidence="1" type="ORF">FHR37_003250</name>
    <name evidence="2" type="ORF">SAMN05421678_101168</name>
</gene>
<dbReference type="EMBL" id="FOOI01000001">
    <property type="protein sequence ID" value="SFF64091.1"/>
    <property type="molecule type" value="Genomic_DNA"/>
</dbReference>
<reference evidence="1 4" key="2">
    <citation type="submission" date="2020-07" db="EMBL/GenBank/DDBJ databases">
        <title>Sequencing the genomes of 1000 actinobacteria strains.</title>
        <authorList>
            <person name="Klenk H.-P."/>
        </authorList>
    </citation>
    <scope>NUCLEOTIDE SEQUENCE [LARGE SCALE GENOMIC DNA]</scope>
    <source>
        <strain evidence="1 4">DSM 45117</strain>
    </source>
</reference>
<organism evidence="2 3">
    <name type="scientific">Actinopolymorpha cephalotaxi</name>
    <dbReference type="NCBI Taxonomy" id="504797"/>
    <lineage>
        <taxon>Bacteria</taxon>
        <taxon>Bacillati</taxon>
        <taxon>Actinomycetota</taxon>
        <taxon>Actinomycetes</taxon>
        <taxon>Propionibacteriales</taxon>
        <taxon>Actinopolymorphaceae</taxon>
        <taxon>Actinopolymorpha</taxon>
    </lineage>
</organism>
<dbReference type="RefSeq" id="WP_202817858.1">
    <property type="nucleotide sequence ID" value="NZ_FOOI01000001.1"/>
</dbReference>
<proteinExistence type="predicted"/>